<dbReference type="Pfam" id="PF04264">
    <property type="entry name" value="YceI"/>
    <property type="match status" value="1"/>
</dbReference>
<comment type="caution">
    <text evidence="3">The sequence shown here is derived from an EMBL/GenBank/DDBJ whole genome shotgun (WGS) entry which is preliminary data.</text>
</comment>
<keyword evidence="1" id="KW-0732">Signal</keyword>
<dbReference type="Proteomes" id="UP000251835">
    <property type="component" value="Unassembled WGS sequence"/>
</dbReference>
<keyword evidence="4" id="KW-1185">Reference proteome</keyword>
<evidence type="ECO:0000259" key="2">
    <source>
        <dbReference type="SMART" id="SM00867"/>
    </source>
</evidence>
<dbReference type="PANTHER" id="PTHR34406:SF1">
    <property type="entry name" value="PROTEIN YCEI"/>
    <property type="match status" value="1"/>
</dbReference>
<dbReference type="AlphaFoldDB" id="A0A7L4USM1"/>
<evidence type="ECO:0000256" key="1">
    <source>
        <dbReference type="SAM" id="SignalP"/>
    </source>
</evidence>
<gene>
    <name evidence="3" type="ORF">C7377_0756</name>
</gene>
<evidence type="ECO:0000313" key="4">
    <source>
        <dbReference type="Proteomes" id="UP000251835"/>
    </source>
</evidence>
<feature type="signal peptide" evidence="1">
    <location>
        <begin position="1"/>
        <end position="24"/>
    </location>
</feature>
<dbReference type="SUPFAM" id="SSF101874">
    <property type="entry name" value="YceI-like"/>
    <property type="match status" value="1"/>
</dbReference>
<dbReference type="PANTHER" id="PTHR34406">
    <property type="entry name" value="PROTEIN YCEI"/>
    <property type="match status" value="1"/>
</dbReference>
<dbReference type="InterPro" id="IPR007372">
    <property type="entry name" value="Lipid/polyisoprenoid-bd_YceI"/>
</dbReference>
<organism evidence="3 4">
    <name type="scientific">Balneicella halophila</name>
    <dbReference type="NCBI Taxonomy" id="1537566"/>
    <lineage>
        <taxon>Bacteria</taxon>
        <taxon>Pseudomonadati</taxon>
        <taxon>Bacteroidota</taxon>
        <taxon>Bacteroidia</taxon>
        <taxon>Bacteroidales</taxon>
        <taxon>Balneicellaceae</taxon>
        <taxon>Balneicella</taxon>
    </lineage>
</organism>
<dbReference type="Gene3D" id="2.40.128.110">
    <property type="entry name" value="Lipid/polyisoprenoid-binding, YceI-like"/>
    <property type="match status" value="1"/>
</dbReference>
<dbReference type="EMBL" id="QENZ01000003">
    <property type="protein sequence ID" value="PVX52441.1"/>
    <property type="molecule type" value="Genomic_DNA"/>
</dbReference>
<protein>
    <submittedName>
        <fullName evidence="3">Polyisoprenoid-binding protein YceI</fullName>
    </submittedName>
</protein>
<dbReference type="SMART" id="SM00867">
    <property type="entry name" value="YceI"/>
    <property type="match status" value="1"/>
</dbReference>
<dbReference type="InterPro" id="IPR036761">
    <property type="entry name" value="TTHA0802/YceI-like_sf"/>
</dbReference>
<accession>A0A7L4USM1</accession>
<reference evidence="3 4" key="1">
    <citation type="submission" date="2018-05" db="EMBL/GenBank/DDBJ databases">
        <title>Genomic Encyclopedia of Type Strains, Phase IV (KMG-IV): sequencing the most valuable type-strain genomes for metagenomic binning, comparative biology and taxonomic classification.</title>
        <authorList>
            <person name="Goeker M."/>
        </authorList>
    </citation>
    <scope>NUCLEOTIDE SEQUENCE [LARGE SCALE GENOMIC DNA]</scope>
    <source>
        <strain evidence="3 4">DSM 28579</strain>
    </source>
</reference>
<name>A0A7L4USM1_BALHA</name>
<sequence>MISTIKKMVLAVFITALSVVAVNAQDAPKWEVDKMHTSVDFSINHFFSSVTGNFKEFDGAIYFDPNNLEGSKAEFSIAVNSVDTDNEKRDNHLASADFFNAEKYPKMTFVSTKFEKKGTNDYLVHGKLTIKDVTKNIALPMKVLGTMTNPMMEGHTLMGLSFDTTLDRTDYGVGTGSWAATAVVGDEVKVHIPMEVNRKK</sequence>
<feature type="domain" description="Lipid/polyisoprenoid-binding YceI-like" evidence="2">
    <location>
        <begin position="29"/>
        <end position="197"/>
    </location>
</feature>
<proteinExistence type="predicted"/>
<evidence type="ECO:0000313" key="3">
    <source>
        <dbReference type="EMBL" id="PVX52441.1"/>
    </source>
</evidence>
<dbReference type="RefSeq" id="WP_207778398.1">
    <property type="nucleotide sequence ID" value="NZ_QENZ01000003.1"/>
</dbReference>
<feature type="chain" id="PRO_5029620390" evidence="1">
    <location>
        <begin position="25"/>
        <end position="200"/>
    </location>
</feature>